<dbReference type="Gene3D" id="3.65.10.10">
    <property type="entry name" value="Enolpyruvate transferase domain"/>
    <property type="match status" value="2"/>
</dbReference>
<comment type="similarity">
    <text evidence="2">Belongs to the EPSP synthase family.</text>
</comment>
<evidence type="ECO:0000256" key="5">
    <source>
        <dbReference type="ARBA" id="ARBA00022605"/>
    </source>
</evidence>
<dbReference type="PROSITE" id="PS00885">
    <property type="entry name" value="EPSP_SYNTHASE_2"/>
    <property type="match status" value="1"/>
</dbReference>
<dbReference type="InterPro" id="IPR013792">
    <property type="entry name" value="RNA3'P_cycl/enolpyr_Trfase_a/b"/>
</dbReference>
<dbReference type="AlphaFoldDB" id="A0A3B1C143"/>
<dbReference type="InterPro" id="IPR006264">
    <property type="entry name" value="EPSP_synthase"/>
</dbReference>
<dbReference type="EC" id="2.5.1.19" evidence="3"/>
<protein>
    <recommendedName>
        <fullName evidence="3">3-phosphoshikimate 1-carboxyvinyltransferase</fullName>
        <ecNumber evidence="3">2.5.1.19</ecNumber>
    </recommendedName>
    <alternativeName>
        <fullName evidence="8">5-enolpyruvylshikimate-3-phosphate synthase</fullName>
    </alternativeName>
</protein>
<organism evidence="11">
    <name type="scientific">hydrothermal vent metagenome</name>
    <dbReference type="NCBI Taxonomy" id="652676"/>
    <lineage>
        <taxon>unclassified sequences</taxon>
        <taxon>metagenomes</taxon>
        <taxon>ecological metagenomes</taxon>
    </lineage>
</organism>
<dbReference type="InterPro" id="IPR036968">
    <property type="entry name" value="Enolpyruvate_Tfrase_sf"/>
</dbReference>
<evidence type="ECO:0000256" key="2">
    <source>
        <dbReference type="ARBA" id="ARBA00009948"/>
    </source>
</evidence>
<dbReference type="UniPathway" id="UPA00053">
    <property type="reaction ID" value="UER00089"/>
</dbReference>
<dbReference type="Pfam" id="PF00275">
    <property type="entry name" value="EPSP_synthase"/>
    <property type="match status" value="1"/>
</dbReference>
<evidence type="ECO:0000259" key="10">
    <source>
        <dbReference type="Pfam" id="PF00275"/>
    </source>
</evidence>
<keyword evidence="6 11" id="KW-0808">Transferase</keyword>
<evidence type="ECO:0000313" key="11">
    <source>
        <dbReference type="EMBL" id="VAX10627.1"/>
    </source>
</evidence>
<dbReference type="CDD" id="cd01556">
    <property type="entry name" value="EPSP_synthase"/>
    <property type="match status" value="1"/>
</dbReference>
<comment type="catalytic activity">
    <reaction evidence="9">
        <text>3-phosphoshikimate + phosphoenolpyruvate = 5-O-(1-carboxyvinyl)-3-phosphoshikimate + phosphate</text>
        <dbReference type="Rhea" id="RHEA:21256"/>
        <dbReference type="ChEBI" id="CHEBI:43474"/>
        <dbReference type="ChEBI" id="CHEBI:57701"/>
        <dbReference type="ChEBI" id="CHEBI:58702"/>
        <dbReference type="ChEBI" id="CHEBI:145989"/>
        <dbReference type="EC" id="2.5.1.19"/>
    </reaction>
    <physiologicalReaction direction="left-to-right" evidence="9">
        <dbReference type="Rhea" id="RHEA:21257"/>
    </physiologicalReaction>
</comment>
<dbReference type="GO" id="GO:0003866">
    <property type="term" value="F:3-phosphoshikimate 1-carboxyvinyltransferase activity"/>
    <property type="evidence" value="ECO:0007669"/>
    <property type="project" value="UniProtKB-EC"/>
</dbReference>
<dbReference type="InterPro" id="IPR023193">
    <property type="entry name" value="EPSP_synthase_CS"/>
</dbReference>
<feature type="domain" description="Enolpyruvate transferase" evidence="10">
    <location>
        <begin position="11"/>
        <end position="425"/>
    </location>
</feature>
<sequence>MNTTNNVSFFVKPGGKLQGSLRVPGDKSISHRSIMLGSLADGTTQVTGFLEGEDALATLNAFRQMGVEIEGPDNGRVIIHGVGINGLKAPDGPLYVGNSGTSMRLLSGLLAGQGFEVTITGDSSLSGRPMRRITDPLAEMGANIETTEAGTAPLVIHPVEQLQGIDYQMPVASAQVKSCLLLAGLYATGQTSTTEPAPTRDHTERMMSGFGYDVARSGSKATISGGGSFKACNLDVPADISSAAFFLVGASIAEGSDLTMKYVGINPTRVGVINILREMGADIEILNERDAGGEPVADLRVRSSQLQGIRIPEDQVPLAIDEFPALFVAAACAEGETVLTGAAELRVKESDRIQVMADGLIALGIDAKPTPDGMVIHGGQLQGGTVASHGDHRIAMSFAMAGLCAASGITITDCENVNTSFPNFVGLAAESGLNIKMGS</sequence>
<dbReference type="SUPFAM" id="SSF55205">
    <property type="entry name" value="EPT/RTPC-like"/>
    <property type="match status" value="1"/>
</dbReference>
<accession>A0A3B1C143</accession>
<dbReference type="PANTHER" id="PTHR21090:SF5">
    <property type="entry name" value="PENTAFUNCTIONAL AROM POLYPEPTIDE"/>
    <property type="match status" value="1"/>
</dbReference>
<evidence type="ECO:0000256" key="9">
    <source>
        <dbReference type="ARBA" id="ARBA00044633"/>
    </source>
</evidence>
<evidence type="ECO:0000256" key="1">
    <source>
        <dbReference type="ARBA" id="ARBA00004811"/>
    </source>
</evidence>
<comment type="pathway">
    <text evidence="1">Metabolic intermediate biosynthesis; chorismate biosynthesis; chorismate from D-erythrose 4-phosphate and phosphoenolpyruvate: step 6/7.</text>
</comment>
<dbReference type="PROSITE" id="PS00104">
    <property type="entry name" value="EPSP_SYNTHASE_1"/>
    <property type="match status" value="1"/>
</dbReference>
<dbReference type="GO" id="GO:0009423">
    <property type="term" value="P:chorismate biosynthetic process"/>
    <property type="evidence" value="ECO:0007669"/>
    <property type="project" value="UniProtKB-UniPathway"/>
</dbReference>
<keyword evidence="7" id="KW-0057">Aromatic amino acid biosynthesis</keyword>
<dbReference type="InterPro" id="IPR001986">
    <property type="entry name" value="Enolpyruvate_Tfrase_dom"/>
</dbReference>
<dbReference type="EMBL" id="UOFX01000076">
    <property type="protein sequence ID" value="VAX10627.1"/>
    <property type="molecule type" value="Genomic_DNA"/>
</dbReference>
<dbReference type="GO" id="GO:0008652">
    <property type="term" value="P:amino acid biosynthetic process"/>
    <property type="evidence" value="ECO:0007669"/>
    <property type="project" value="UniProtKB-KW"/>
</dbReference>
<evidence type="ECO:0000256" key="4">
    <source>
        <dbReference type="ARBA" id="ARBA00022490"/>
    </source>
</evidence>
<dbReference type="PIRSF" id="PIRSF000505">
    <property type="entry name" value="EPSPS"/>
    <property type="match status" value="1"/>
</dbReference>
<name>A0A3B1C143_9ZZZZ</name>
<proteinExistence type="inferred from homology"/>
<dbReference type="HAMAP" id="MF_00210">
    <property type="entry name" value="EPSP_synth"/>
    <property type="match status" value="1"/>
</dbReference>
<dbReference type="GO" id="GO:0009073">
    <property type="term" value="P:aromatic amino acid family biosynthetic process"/>
    <property type="evidence" value="ECO:0007669"/>
    <property type="project" value="UniProtKB-KW"/>
</dbReference>
<dbReference type="NCBIfam" id="TIGR01356">
    <property type="entry name" value="aroA"/>
    <property type="match status" value="1"/>
</dbReference>
<evidence type="ECO:0000256" key="3">
    <source>
        <dbReference type="ARBA" id="ARBA00012450"/>
    </source>
</evidence>
<evidence type="ECO:0000256" key="8">
    <source>
        <dbReference type="ARBA" id="ARBA00030046"/>
    </source>
</evidence>
<dbReference type="FunFam" id="3.65.10.10:FF:000005">
    <property type="entry name" value="3-phosphoshikimate 1-carboxyvinyltransferase"/>
    <property type="match status" value="1"/>
</dbReference>
<evidence type="ECO:0000256" key="6">
    <source>
        <dbReference type="ARBA" id="ARBA00022679"/>
    </source>
</evidence>
<reference evidence="11" key="1">
    <citation type="submission" date="2018-06" db="EMBL/GenBank/DDBJ databases">
        <authorList>
            <person name="Zhirakovskaya E."/>
        </authorList>
    </citation>
    <scope>NUCLEOTIDE SEQUENCE</scope>
</reference>
<keyword evidence="4" id="KW-0963">Cytoplasm</keyword>
<dbReference type="PANTHER" id="PTHR21090">
    <property type="entry name" value="AROM/DEHYDROQUINATE SYNTHASE"/>
    <property type="match status" value="1"/>
</dbReference>
<gene>
    <name evidence="11" type="ORF">MNBD_GAMMA26-2374</name>
</gene>
<keyword evidence="5" id="KW-0028">Amino-acid biosynthesis</keyword>
<evidence type="ECO:0000256" key="7">
    <source>
        <dbReference type="ARBA" id="ARBA00023141"/>
    </source>
</evidence>
<dbReference type="FunFam" id="3.65.10.10:FF:000006">
    <property type="entry name" value="3-phosphoshikimate 1-carboxyvinyltransferase"/>
    <property type="match status" value="1"/>
</dbReference>